<evidence type="ECO:0000259" key="2">
    <source>
        <dbReference type="Pfam" id="PF02668"/>
    </source>
</evidence>
<dbReference type="SUPFAM" id="SSF51197">
    <property type="entry name" value="Clavaminate synthase-like"/>
    <property type="match status" value="1"/>
</dbReference>
<accession>A0A913Y8F3</accession>
<proteinExistence type="predicted"/>
<dbReference type="InterPro" id="IPR003819">
    <property type="entry name" value="TauD/TfdA-like"/>
</dbReference>
<organism evidence="3 4">
    <name type="scientific">Exaiptasia diaphana</name>
    <name type="common">Tropical sea anemone</name>
    <name type="synonym">Aiptasia pulchella</name>
    <dbReference type="NCBI Taxonomy" id="2652724"/>
    <lineage>
        <taxon>Eukaryota</taxon>
        <taxon>Metazoa</taxon>
        <taxon>Cnidaria</taxon>
        <taxon>Anthozoa</taxon>
        <taxon>Hexacorallia</taxon>
        <taxon>Actiniaria</taxon>
        <taxon>Aiptasiidae</taxon>
        <taxon>Exaiptasia</taxon>
    </lineage>
</organism>
<dbReference type="Pfam" id="PF02668">
    <property type="entry name" value="TauD"/>
    <property type="match status" value="1"/>
</dbReference>
<feature type="domain" description="TauD/TfdA-like" evidence="2">
    <location>
        <begin position="89"/>
        <end position="379"/>
    </location>
</feature>
<dbReference type="KEGG" id="epa:110253366"/>
<dbReference type="InterPro" id="IPR042098">
    <property type="entry name" value="TauD-like_sf"/>
</dbReference>
<protein>
    <recommendedName>
        <fullName evidence="2">TauD/TfdA-like domain-containing protein</fullName>
    </recommendedName>
</protein>
<reference evidence="3" key="1">
    <citation type="submission" date="2022-11" db="UniProtKB">
        <authorList>
            <consortium name="EnsemblMetazoa"/>
        </authorList>
    </citation>
    <scope>IDENTIFICATION</scope>
</reference>
<keyword evidence="4" id="KW-1185">Reference proteome</keyword>
<dbReference type="InterPro" id="IPR050411">
    <property type="entry name" value="AlphaKG_dependent_hydroxylases"/>
</dbReference>
<dbReference type="RefSeq" id="XP_020915926.2">
    <property type="nucleotide sequence ID" value="XM_021060267.2"/>
</dbReference>
<dbReference type="PANTHER" id="PTHR10696">
    <property type="entry name" value="GAMMA-BUTYROBETAINE HYDROXYLASE-RELATED"/>
    <property type="match status" value="1"/>
</dbReference>
<keyword evidence="1" id="KW-0560">Oxidoreductase</keyword>
<dbReference type="PANTHER" id="PTHR10696:SF21">
    <property type="entry name" value="TAUD_TFDA-LIKE DOMAIN-CONTAINING PROTEIN"/>
    <property type="match status" value="1"/>
</dbReference>
<dbReference type="Proteomes" id="UP000887567">
    <property type="component" value="Unplaced"/>
</dbReference>
<name>A0A913Y8F3_EXADI</name>
<dbReference type="GO" id="GO:0016491">
    <property type="term" value="F:oxidoreductase activity"/>
    <property type="evidence" value="ECO:0007669"/>
    <property type="project" value="UniProtKB-KW"/>
</dbReference>
<evidence type="ECO:0000313" key="3">
    <source>
        <dbReference type="EnsemblMetazoa" id="XP_020915926.2"/>
    </source>
</evidence>
<dbReference type="EnsemblMetazoa" id="XM_021060267.2">
    <property type="protein sequence ID" value="XP_020915926.2"/>
    <property type="gene ID" value="LOC110253366"/>
</dbReference>
<dbReference type="Gene3D" id="3.60.130.10">
    <property type="entry name" value="Clavaminate synthase-like"/>
    <property type="match status" value="1"/>
</dbReference>
<dbReference type="OMA" id="HNEQAYT"/>
<dbReference type="AlphaFoldDB" id="A0A913Y8F3"/>
<dbReference type="OrthoDB" id="408743at2759"/>
<dbReference type="GeneID" id="110253366"/>
<sequence length="384" mass="43543">MFRLKKTLEVSRLSSKLSLVKALGTQSSIQSTSRVSFSPIPAAELKQTHLNPLAGRKCLAGSWSQTFPKYLANPREDFPHALQLEYNDKANFKELGNLSREKLDANLPRAGAVLFRRTGIQSSQDFKEFIQGIGYETLKYEGGVGNRSEVDSQIFSSTDDPPEHNIELHNEMSGTPYYAKKVIFCCLQPPKPNCGGLTPISKNSEIFKSLDPDVVDIIKKRKIRYLRYLPDSKDNPYMSWQQSFVTEDKKVAEEFLQNAGINFEWIDSTCLCLWHVLDPIAPHVVTGQPVWFNQMESHHNSCLKESPMYQGLDLPTHMYAFHTQFGDGQEINSEILDHVRSVNWSKAVGFDWQEGDVIVMDNMAVMHSRLSFSGPRKIVVSLHN</sequence>
<evidence type="ECO:0000313" key="4">
    <source>
        <dbReference type="Proteomes" id="UP000887567"/>
    </source>
</evidence>
<evidence type="ECO:0000256" key="1">
    <source>
        <dbReference type="ARBA" id="ARBA00023002"/>
    </source>
</evidence>